<dbReference type="OrthoDB" id="9766163at2"/>
<dbReference type="GO" id="GO:0043023">
    <property type="term" value="F:ribosomal large subunit binding"/>
    <property type="evidence" value="ECO:0007669"/>
    <property type="project" value="TreeGrafter"/>
</dbReference>
<protein>
    <recommendedName>
        <fullName evidence="2">NFACT RNA-binding domain-containing protein</fullName>
    </recommendedName>
</protein>
<dbReference type="Proteomes" id="UP000078302">
    <property type="component" value="Unassembled WGS sequence"/>
</dbReference>
<feature type="domain" description="NFACT RNA-binding" evidence="2">
    <location>
        <begin position="404"/>
        <end position="496"/>
    </location>
</feature>
<dbReference type="InterPro" id="IPR051608">
    <property type="entry name" value="RQC_Subunit_NEMF"/>
</dbReference>
<dbReference type="Gene3D" id="2.30.310.10">
    <property type="entry name" value="ibrinogen binding protein from staphylococcus aureus domain"/>
    <property type="match status" value="1"/>
</dbReference>
<feature type="compositionally biased region" description="Polar residues" evidence="1">
    <location>
        <begin position="370"/>
        <end position="379"/>
    </location>
</feature>
<gene>
    <name evidence="3" type="ORF">A4H96_06780</name>
</gene>
<dbReference type="PANTHER" id="PTHR15239">
    <property type="entry name" value="NUCLEAR EXPORT MEDIATOR FACTOR NEMF"/>
    <property type="match status" value="1"/>
</dbReference>
<dbReference type="RefSeq" id="WP_064218887.1">
    <property type="nucleotide sequence ID" value="NZ_LVXZ01000078.1"/>
</dbReference>
<dbReference type="AlphaFoldDB" id="A0A179BJI8"/>
<evidence type="ECO:0000259" key="2">
    <source>
        <dbReference type="Pfam" id="PF05670"/>
    </source>
</evidence>
<dbReference type="InterPro" id="IPR008532">
    <property type="entry name" value="NFACT_RNA-bd"/>
</dbReference>
<dbReference type="EMBL" id="LVXZ01000078">
    <property type="protein sequence ID" value="OAP91540.1"/>
    <property type="molecule type" value="Genomic_DNA"/>
</dbReference>
<evidence type="ECO:0000256" key="1">
    <source>
        <dbReference type="SAM" id="MobiDB-lite"/>
    </source>
</evidence>
<dbReference type="Pfam" id="PF05833">
    <property type="entry name" value="NFACT_N"/>
    <property type="match status" value="1"/>
</dbReference>
<proteinExistence type="predicted"/>
<accession>A0A179BJI8</accession>
<organism evidence="3 4">
    <name type="scientific">Acidithiobacillus ferrooxidans</name>
    <name type="common">Thiobacillus ferrooxidans</name>
    <dbReference type="NCBI Taxonomy" id="920"/>
    <lineage>
        <taxon>Bacteria</taxon>
        <taxon>Pseudomonadati</taxon>
        <taxon>Pseudomonadota</taxon>
        <taxon>Acidithiobacillia</taxon>
        <taxon>Acidithiobacillales</taxon>
        <taxon>Acidithiobacillaceae</taxon>
        <taxon>Acidithiobacillus</taxon>
    </lineage>
</organism>
<comment type="caution">
    <text evidence="3">The sequence shown here is derived from an EMBL/GenBank/DDBJ whole genome shotgun (WGS) entry which is preliminary data.</text>
</comment>
<dbReference type="GO" id="GO:0072344">
    <property type="term" value="P:rescue of stalled ribosome"/>
    <property type="evidence" value="ECO:0007669"/>
    <property type="project" value="TreeGrafter"/>
</dbReference>
<dbReference type="GO" id="GO:1990112">
    <property type="term" value="C:RQC complex"/>
    <property type="evidence" value="ECO:0007669"/>
    <property type="project" value="TreeGrafter"/>
</dbReference>
<dbReference type="Pfam" id="PF05670">
    <property type="entry name" value="NFACT-R_1"/>
    <property type="match status" value="1"/>
</dbReference>
<dbReference type="PANTHER" id="PTHR15239:SF6">
    <property type="entry name" value="RIBOSOME QUALITY CONTROL COMPLEX SUBUNIT NEMF"/>
    <property type="match status" value="1"/>
</dbReference>
<dbReference type="GO" id="GO:0000049">
    <property type="term" value="F:tRNA binding"/>
    <property type="evidence" value="ECO:0007669"/>
    <property type="project" value="TreeGrafter"/>
</dbReference>
<sequence length="511" mass="57853">MDTLQLAAAARCLDHQIAQQVIQGISDAPGGIYLHTAKTHIALIVQRAPLGLWQDTAFHKPDALTTWSSPLNQRLAGFRIQRISVPWADRIVRLDCIRVHISKRLDQFSLIAECFGGRGNIALLDAAQHIRWAWRWDSLDGKAAPRFLPGVVYVPPEDSLPFAQPLPCAATWFRRVAPRYRPQHRAEQQAIQEAWSRRLDPCAPWWRSSAEADKPILYPVPLPDWAPMQEISAQEALRFVRPAVHPQPSAQERARTQQRLHLQRRIQKMRQDITRWKDPEVYRTQAFALFALPDAMPSVTHISAPDHTSVAGATLTITVTPGKSLHRQAQWYMQQAQRSRRARREIAIRLQEMERLLQDLTEATGGEQTGPATGSSTPAGPTPVRSAKNGKPTDDSDFNRTVIEGFTLLWGKNAKENDRLTFRTAKPWDLWFHIQDLGGSHVVLRRENSQTPVPESVRVAAARIALQQSQSRAISGEVDWTEIRHVHRKPSGGPGQVTYRRFQSIRVRRDG</sequence>
<evidence type="ECO:0000313" key="3">
    <source>
        <dbReference type="EMBL" id="OAP91540.1"/>
    </source>
</evidence>
<name>A0A179BJI8_ACIFR</name>
<reference evidence="3 4" key="1">
    <citation type="submission" date="2016-04" db="EMBL/GenBank/DDBJ databases">
        <title>Acidithiobacillus ferrooxidans genome sequencing and assembly.</title>
        <authorList>
            <person name="Zhou Z."/>
        </authorList>
    </citation>
    <scope>NUCLEOTIDE SEQUENCE [LARGE SCALE GENOMIC DNA]</scope>
    <source>
        <strain evidence="3 4">BY0502</strain>
    </source>
</reference>
<evidence type="ECO:0000313" key="4">
    <source>
        <dbReference type="Proteomes" id="UP000078302"/>
    </source>
</evidence>
<feature type="region of interest" description="Disordered" evidence="1">
    <location>
        <begin position="364"/>
        <end position="398"/>
    </location>
</feature>
<keyword evidence="4" id="KW-1185">Reference proteome</keyword>